<feature type="compositionally biased region" description="Low complexity" evidence="6">
    <location>
        <begin position="212"/>
        <end position="222"/>
    </location>
</feature>
<dbReference type="PIRSF" id="PIRSF017250">
    <property type="entry name" value="tRNA_splic_SEN34"/>
    <property type="match status" value="1"/>
</dbReference>
<feature type="active site" evidence="5">
    <location>
        <position position="299"/>
    </location>
</feature>
<evidence type="ECO:0000313" key="9">
    <source>
        <dbReference type="EMBL" id="KAF5324421.1"/>
    </source>
</evidence>
<dbReference type="GO" id="GO:0000214">
    <property type="term" value="C:tRNA-intron endonuclease complex"/>
    <property type="evidence" value="ECO:0007669"/>
    <property type="project" value="UniProtKB-UniRule"/>
</dbReference>
<reference evidence="9 10" key="1">
    <citation type="journal article" date="2020" name="ISME J.">
        <title>Uncovering the hidden diversity of litter-decomposition mechanisms in mushroom-forming fungi.</title>
        <authorList>
            <person name="Floudas D."/>
            <person name="Bentzer J."/>
            <person name="Ahren D."/>
            <person name="Johansson T."/>
            <person name="Persson P."/>
            <person name="Tunlid A."/>
        </authorList>
    </citation>
    <scope>NUCLEOTIDE SEQUENCE [LARGE SCALE GENOMIC DNA]</scope>
    <source>
        <strain evidence="9 10">CBS 175.51</strain>
    </source>
</reference>
<evidence type="ECO:0000259" key="8">
    <source>
        <dbReference type="Pfam" id="PF26577"/>
    </source>
</evidence>
<evidence type="ECO:0000256" key="1">
    <source>
        <dbReference type="ARBA" id="ARBA00008078"/>
    </source>
</evidence>
<dbReference type="PANTHER" id="PTHR13070:SF0">
    <property type="entry name" value="TRNA-SPLICING ENDONUCLEASE SUBUNIT SEN34"/>
    <property type="match status" value="1"/>
</dbReference>
<dbReference type="PANTHER" id="PTHR13070">
    <property type="entry name" value="TRNA-SPLICING ENDONUCLEASE SUBUNIT SEN34-RELATED"/>
    <property type="match status" value="1"/>
</dbReference>
<dbReference type="Pfam" id="PF01974">
    <property type="entry name" value="tRNA_int_endo"/>
    <property type="match status" value="1"/>
</dbReference>
<feature type="region of interest" description="Disordered" evidence="6">
    <location>
        <begin position="133"/>
        <end position="222"/>
    </location>
</feature>
<accession>A0A8H5BKA8</accession>
<evidence type="ECO:0000256" key="3">
    <source>
        <dbReference type="ARBA" id="ARBA00023239"/>
    </source>
</evidence>
<evidence type="ECO:0000256" key="2">
    <source>
        <dbReference type="ARBA" id="ARBA00022694"/>
    </source>
</evidence>
<evidence type="ECO:0000256" key="5">
    <source>
        <dbReference type="PIRSR" id="PIRSR017250-50"/>
    </source>
</evidence>
<dbReference type="GO" id="GO:0000213">
    <property type="term" value="F:tRNA-intron lyase activity"/>
    <property type="evidence" value="ECO:0007669"/>
    <property type="project" value="UniProtKB-UniRule"/>
</dbReference>
<dbReference type="Pfam" id="PF26577">
    <property type="entry name" value="TSEN34_N"/>
    <property type="match status" value="1"/>
</dbReference>
<dbReference type="InterPro" id="IPR059049">
    <property type="entry name" value="TSEN34_N"/>
</dbReference>
<feature type="active site" evidence="5">
    <location>
        <position position="307"/>
    </location>
</feature>
<feature type="domain" description="TSEN34 N-terminal" evidence="8">
    <location>
        <begin position="47"/>
        <end position="101"/>
    </location>
</feature>
<keyword evidence="2 4" id="KW-0819">tRNA processing</keyword>
<dbReference type="CDD" id="cd22363">
    <property type="entry name" value="tRNA-intron_lyase_C"/>
    <property type="match status" value="1"/>
</dbReference>
<feature type="domain" description="tRNA intron endonuclease catalytic" evidence="7">
    <location>
        <begin position="272"/>
        <end position="354"/>
    </location>
</feature>
<evidence type="ECO:0000256" key="4">
    <source>
        <dbReference type="PIRNR" id="PIRNR017250"/>
    </source>
</evidence>
<comment type="function">
    <text evidence="4">Constitutes one of the two catalytic subunit of the tRNA-splicing endonuclease complex, a complex responsible for identification and cleavage of the splice sites in pre-tRNA. It cleaves pre-tRNA at the 5'- and 3'-splice sites to release the intron. The products are an intron and two tRNA half-molecules bearing 2',3'-cyclic phosphate and 5'-OH termini. There are no conserved sequences at the splice sites, but the intron is invariably located at the same site in the gene, placing the splice sites an invariant distance from the constant structural features of the tRNA body.</text>
</comment>
<proteinExistence type="inferred from homology"/>
<feature type="compositionally biased region" description="Polar residues" evidence="6">
    <location>
        <begin position="202"/>
        <end position="211"/>
    </location>
</feature>
<organism evidence="9 10">
    <name type="scientific">Ephemerocybe angulata</name>
    <dbReference type="NCBI Taxonomy" id="980116"/>
    <lineage>
        <taxon>Eukaryota</taxon>
        <taxon>Fungi</taxon>
        <taxon>Dikarya</taxon>
        <taxon>Basidiomycota</taxon>
        <taxon>Agaricomycotina</taxon>
        <taxon>Agaricomycetes</taxon>
        <taxon>Agaricomycetidae</taxon>
        <taxon>Agaricales</taxon>
        <taxon>Agaricineae</taxon>
        <taxon>Psathyrellaceae</taxon>
        <taxon>Ephemerocybe</taxon>
    </lineage>
</organism>
<name>A0A8H5BKA8_9AGAR</name>
<dbReference type="InterPro" id="IPR016690">
    <property type="entry name" value="TSEN34"/>
</dbReference>
<dbReference type="GO" id="GO:0000379">
    <property type="term" value="P:tRNA-type intron splice site recognition and cleavage"/>
    <property type="evidence" value="ECO:0007669"/>
    <property type="project" value="UniProtKB-UniRule"/>
</dbReference>
<comment type="caution">
    <text evidence="9">The sequence shown here is derived from an EMBL/GenBank/DDBJ whole genome shotgun (WGS) entry which is preliminary data.</text>
</comment>
<feature type="active site" evidence="5">
    <location>
        <position position="339"/>
    </location>
</feature>
<sequence length="364" mass="39638">MSSSARDDDERPIPLRVANQKAYVWDVEGALHYLGFFEDKSNIAFKEDVARIRSKYRLCGILAGTLPHLSQQNVFLGIPLVLLPEEVVLLVEQGAAILIDDPAAHKPPSPAQIAQWHTEQAESMKTQLAGIESKNAKESQGGGRALSEEAQRKRKEREERKRAAQAAKALAEGEGESVFTPASEASPVPVASPSKTEVQEASAATSANTKEPPSFFPFQQTSSSATPHTIVVPAPSSSLSWYDPSSCSYSTIDAARAAGVWSYPATLEERARCGVFKSLWDQGYFMGIGIKFGGEYLVYPGDPLRYHSHFTATVLEAPTTTLRPMEIVAHGRLGTATKKAHLLCGWDDDKKEVSYLSIEWAGFG</sequence>
<dbReference type="EMBL" id="JAACJK010000164">
    <property type="protein sequence ID" value="KAF5324421.1"/>
    <property type="molecule type" value="Genomic_DNA"/>
</dbReference>
<keyword evidence="3 4" id="KW-0456">Lyase</keyword>
<keyword evidence="10" id="KW-1185">Reference proteome</keyword>
<dbReference type="AlphaFoldDB" id="A0A8H5BKA8"/>
<dbReference type="Gene3D" id="3.40.1350.10">
    <property type="match status" value="1"/>
</dbReference>
<feature type="compositionally biased region" description="Basic and acidic residues" evidence="6">
    <location>
        <begin position="146"/>
        <end position="162"/>
    </location>
</feature>
<dbReference type="InterPro" id="IPR006677">
    <property type="entry name" value="tRNA_intron_Endonuc_cat-like"/>
</dbReference>
<dbReference type="Proteomes" id="UP000541558">
    <property type="component" value="Unassembled WGS sequence"/>
</dbReference>
<feature type="compositionally biased region" description="Low complexity" evidence="6">
    <location>
        <begin position="181"/>
        <end position="194"/>
    </location>
</feature>
<dbReference type="InterPro" id="IPR036167">
    <property type="entry name" value="tRNA_intron_Endo_cat-like_sf"/>
</dbReference>
<dbReference type="EC" id="4.6.1.16" evidence="4"/>
<evidence type="ECO:0000256" key="6">
    <source>
        <dbReference type="SAM" id="MobiDB-lite"/>
    </source>
</evidence>
<evidence type="ECO:0000259" key="7">
    <source>
        <dbReference type="Pfam" id="PF01974"/>
    </source>
</evidence>
<evidence type="ECO:0000313" key="10">
    <source>
        <dbReference type="Proteomes" id="UP000541558"/>
    </source>
</evidence>
<gene>
    <name evidence="9" type="ORF">D9611_004276</name>
</gene>
<dbReference type="GO" id="GO:0003676">
    <property type="term" value="F:nucleic acid binding"/>
    <property type="evidence" value="ECO:0007669"/>
    <property type="project" value="InterPro"/>
</dbReference>
<dbReference type="InterPro" id="IPR011856">
    <property type="entry name" value="tRNA_endonuc-like_dom_sf"/>
</dbReference>
<dbReference type="SUPFAM" id="SSF53032">
    <property type="entry name" value="tRNA-intron endonuclease catalytic domain-like"/>
    <property type="match status" value="1"/>
</dbReference>
<comment type="similarity">
    <text evidence="1 4">Belongs to the tRNA-intron endonuclease family.</text>
</comment>
<dbReference type="OrthoDB" id="48041at2759"/>
<protein>
    <recommendedName>
        <fullName evidence="4">tRNA-splicing endonuclease subunit Sen34</fullName>
        <ecNumber evidence="4">4.6.1.16</ecNumber>
    </recommendedName>
</protein>